<dbReference type="PANTHER" id="PTHR22589">
    <property type="entry name" value="CARNITINE O-ACYLTRANSFERASE"/>
    <property type="match status" value="1"/>
</dbReference>
<keyword evidence="12 17" id="KW-0472">Membrane</keyword>
<evidence type="ECO:0000313" key="20">
    <source>
        <dbReference type="EMBL" id="AFO11028.1"/>
    </source>
</evidence>
<dbReference type="FunFam" id="3.30.559.10:FF:000002">
    <property type="entry name" value="carnitine O-palmitoyltransferase 1, liver isoform"/>
    <property type="match status" value="1"/>
</dbReference>
<evidence type="ECO:0000256" key="7">
    <source>
        <dbReference type="ARBA" id="ARBA00022692"/>
    </source>
</evidence>
<evidence type="ECO:0000256" key="13">
    <source>
        <dbReference type="ARBA" id="ARBA00023315"/>
    </source>
</evidence>
<keyword evidence="5" id="KW-0813">Transport</keyword>
<dbReference type="Pfam" id="PF16484">
    <property type="entry name" value="CPT_N"/>
    <property type="match status" value="1"/>
</dbReference>
<evidence type="ECO:0000256" key="5">
    <source>
        <dbReference type="ARBA" id="ARBA00022448"/>
    </source>
</evidence>
<evidence type="ECO:0000256" key="4">
    <source>
        <dbReference type="ARBA" id="ARBA00013243"/>
    </source>
</evidence>
<dbReference type="Pfam" id="PF00755">
    <property type="entry name" value="Carn_acyltransf"/>
    <property type="match status" value="1"/>
</dbReference>
<dbReference type="UniPathway" id="UPA00659"/>
<dbReference type="InterPro" id="IPR039551">
    <property type="entry name" value="Cho/carn_acyl_trans"/>
</dbReference>
<organism evidence="20">
    <name type="scientific">Acanthogobius hasta</name>
    <name type="common">javeline goby</name>
    <dbReference type="NCBI Taxonomy" id="267130"/>
    <lineage>
        <taxon>Eukaryota</taxon>
        <taxon>Metazoa</taxon>
        <taxon>Chordata</taxon>
        <taxon>Craniata</taxon>
        <taxon>Vertebrata</taxon>
        <taxon>Euteleostomi</taxon>
        <taxon>Actinopterygii</taxon>
        <taxon>Neopterygii</taxon>
        <taxon>Teleostei</taxon>
        <taxon>Neoteleostei</taxon>
        <taxon>Acanthomorphata</taxon>
        <taxon>Gobiaria</taxon>
        <taxon>Gobiiformes</taxon>
        <taxon>Gobioidei</taxon>
        <taxon>Gobiidae</taxon>
        <taxon>Gobionellinae</taxon>
        <taxon>Acanthogobius</taxon>
    </lineage>
</organism>
<dbReference type="GO" id="GO:0015909">
    <property type="term" value="P:long-chain fatty acid transport"/>
    <property type="evidence" value="ECO:0007669"/>
    <property type="project" value="UniProtKB-ARBA"/>
</dbReference>
<dbReference type="InterPro" id="IPR000542">
    <property type="entry name" value="Carn_acyl_trans"/>
</dbReference>
<feature type="transmembrane region" description="Helical" evidence="17">
    <location>
        <begin position="50"/>
        <end position="74"/>
    </location>
</feature>
<dbReference type="FunFam" id="3.30.559.70:FF:000001">
    <property type="entry name" value="Carnitine O-palmitoyltransferase 1, liver isoform"/>
    <property type="match status" value="1"/>
</dbReference>
<evidence type="ECO:0000259" key="19">
    <source>
        <dbReference type="Pfam" id="PF16484"/>
    </source>
</evidence>
<dbReference type="EMBL" id="JQ707893">
    <property type="protein sequence ID" value="AFO11028.1"/>
    <property type="molecule type" value="mRNA"/>
</dbReference>
<keyword evidence="7 17" id="KW-0812">Transmembrane</keyword>
<evidence type="ECO:0000256" key="14">
    <source>
        <dbReference type="ARBA" id="ARBA00048480"/>
    </source>
</evidence>
<evidence type="ECO:0000256" key="10">
    <source>
        <dbReference type="ARBA" id="ARBA00023098"/>
    </source>
</evidence>
<evidence type="ECO:0000256" key="15">
    <source>
        <dbReference type="PIRSR" id="PIRSR600542-1"/>
    </source>
</evidence>
<dbReference type="Gene3D" id="3.30.559.10">
    <property type="entry name" value="Chloramphenicol acetyltransferase-like domain"/>
    <property type="match status" value="1"/>
</dbReference>
<evidence type="ECO:0000256" key="11">
    <source>
        <dbReference type="ARBA" id="ARBA00023128"/>
    </source>
</evidence>
<evidence type="ECO:0000256" key="3">
    <source>
        <dbReference type="ARBA" id="ARBA00005232"/>
    </source>
</evidence>
<dbReference type="EC" id="2.3.1.21" evidence="4"/>
<evidence type="ECO:0000256" key="16">
    <source>
        <dbReference type="RuleBase" id="RU003801"/>
    </source>
</evidence>
<accession>A0A067XH68</accession>
<evidence type="ECO:0000256" key="8">
    <source>
        <dbReference type="ARBA" id="ARBA00022832"/>
    </source>
</evidence>
<evidence type="ECO:0000256" key="12">
    <source>
        <dbReference type="ARBA" id="ARBA00023136"/>
    </source>
</evidence>
<keyword evidence="10" id="KW-0443">Lipid metabolism</keyword>
<dbReference type="PROSITE" id="PS00439">
    <property type="entry name" value="ACYLTRANSF_C_1"/>
    <property type="match status" value="1"/>
</dbReference>
<dbReference type="Gene3D" id="3.30.559.70">
    <property type="entry name" value="Choline/Carnitine o-acyltransferase, domain 2"/>
    <property type="match status" value="1"/>
</dbReference>
<comment type="subcellular location">
    <subcellularLocation>
        <location evidence="1">Mitochondrion outer membrane</location>
        <topology evidence="1">Multi-pass membrane protein</topology>
    </subcellularLocation>
</comment>
<dbReference type="InterPro" id="IPR032476">
    <property type="entry name" value="CPT_N"/>
</dbReference>
<name>A0A067XH68_9GOBI</name>
<evidence type="ECO:0000256" key="17">
    <source>
        <dbReference type="SAM" id="Phobius"/>
    </source>
</evidence>
<dbReference type="PANTHER" id="PTHR22589:SF114">
    <property type="entry name" value="CARNITINE O-PALMITOYLTRANSFERASE"/>
    <property type="match status" value="1"/>
</dbReference>
<comment type="similarity">
    <text evidence="3 16">Belongs to the carnitine/choline acetyltransferase family.</text>
</comment>
<protein>
    <recommendedName>
        <fullName evidence="4">carnitine O-palmitoyltransferase</fullName>
        <ecNumber evidence="4">2.3.1.21</ecNumber>
    </recommendedName>
</protein>
<keyword evidence="9 17" id="KW-1133">Transmembrane helix</keyword>
<dbReference type="GO" id="GO:0004095">
    <property type="term" value="F:carnitine O-palmitoyltransferase activity"/>
    <property type="evidence" value="ECO:0007669"/>
    <property type="project" value="UniProtKB-EC"/>
</dbReference>
<feature type="transmembrane region" description="Helical" evidence="17">
    <location>
        <begin position="103"/>
        <end position="126"/>
    </location>
</feature>
<evidence type="ECO:0000256" key="6">
    <source>
        <dbReference type="ARBA" id="ARBA00022679"/>
    </source>
</evidence>
<evidence type="ECO:0000259" key="18">
    <source>
        <dbReference type="Pfam" id="PF00755"/>
    </source>
</evidence>
<feature type="domain" description="Choline/carnitine acyltransferase" evidence="18">
    <location>
        <begin position="174"/>
        <end position="753"/>
    </location>
</feature>
<dbReference type="InterPro" id="IPR023213">
    <property type="entry name" value="CAT-like_dom_sf"/>
</dbReference>
<keyword evidence="8" id="KW-0276">Fatty acid metabolism</keyword>
<comment type="pathway">
    <text evidence="2">Lipid metabolism; fatty acid beta-oxidation.</text>
</comment>
<dbReference type="SUPFAM" id="SSF52777">
    <property type="entry name" value="CoA-dependent acyltransferases"/>
    <property type="match status" value="2"/>
</dbReference>
<dbReference type="PROSITE" id="PS00440">
    <property type="entry name" value="ACYLTRANSF_C_2"/>
    <property type="match status" value="1"/>
</dbReference>
<dbReference type="GO" id="GO:0006635">
    <property type="term" value="P:fatty acid beta-oxidation"/>
    <property type="evidence" value="ECO:0007669"/>
    <property type="project" value="UniProtKB-UniPathway"/>
</dbReference>
<feature type="domain" description="Carnitine O-palmitoyltransferase N-terminal" evidence="19">
    <location>
        <begin position="1"/>
        <end position="47"/>
    </location>
</feature>
<dbReference type="InterPro" id="IPR042231">
    <property type="entry name" value="Cho/carn_acyl_trans_2"/>
</dbReference>
<evidence type="ECO:0000256" key="1">
    <source>
        <dbReference type="ARBA" id="ARBA00004374"/>
    </source>
</evidence>
<keyword evidence="6 16" id="KW-0808">Transferase</keyword>
<evidence type="ECO:0000256" key="2">
    <source>
        <dbReference type="ARBA" id="ARBA00005005"/>
    </source>
</evidence>
<proteinExistence type="evidence at transcript level"/>
<keyword evidence="11" id="KW-0496">Mitochondrion</keyword>
<dbReference type="Gene3D" id="6.10.250.1760">
    <property type="match status" value="1"/>
</dbReference>
<reference evidence="20" key="1">
    <citation type="journal article" date="2016" name="Gene">
        <title>Carnitine palmitoyltransferase I gene in Synechogobius hasta: Cloning, mRNA expression and transcriptional regulation by insulin in vitro.</title>
        <authorList>
            <person name="Wu K."/>
            <person name="Zheng J.L."/>
            <person name="Luo Z."/>
            <person name="Chen Q.L."/>
            <person name="Zhu Q.L."/>
            <person name="Wei-Hu"/>
        </authorList>
    </citation>
    <scope>NUCLEOTIDE SEQUENCE</scope>
</reference>
<comment type="catalytic activity">
    <reaction evidence="14">
        <text>(R)-carnitine + hexadecanoyl-CoA = O-hexadecanoyl-(R)-carnitine + CoA</text>
        <dbReference type="Rhea" id="RHEA:12661"/>
        <dbReference type="ChEBI" id="CHEBI:16347"/>
        <dbReference type="ChEBI" id="CHEBI:17490"/>
        <dbReference type="ChEBI" id="CHEBI:57287"/>
        <dbReference type="ChEBI" id="CHEBI:57379"/>
        <dbReference type="EC" id="2.3.1.21"/>
    </reaction>
    <physiologicalReaction direction="left-to-right" evidence="14">
        <dbReference type="Rhea" id="RHEA:12662"/>
    </physiologicalReaction>
</comment>
<dbReference type="GO" id="GO:0005741">
    <property type="term" value="C:mitochondrial outer membrane"/>
    <property type="evidence" value="ECO:0007669"/>
    <property type="project" value="UniProtKB-SubCell"/>
</dbReference>
<evidence type="ECO:0000256" key="9">
    <source>
        <dbReference type="ARBA" id="ARBA00022989"/>
    </source>
</evidence>
<feature type="active site" description="Proton acceptor" evidence="15">
    <location>
        <position position="472"/>
    </location>
</feature>
<sequence>MAEAHQAVAFQFTVTPEGIDLQLSHQALSEIYLSGVRSWKKRIIRLKNNVITGVYPASPSSWLFVVIAILATMYTRSDPSMGLIAKIQEHLPVSQSMSSQCQAVVSAVLFSTMLWLLLIFTMRLCLKQLLSYHRWMFESHGKMSNTTKVWVALVRIFSGRKPLLYSYQGSLPNLPVPTIKDTVKRYLESVRPLMDDTKYERTTKLAEEFQGSLGNRLQWYLKLKSLWAANYVSDWWEEYVYLRGRSPIMVNSNYYGMDFLFVTPTPIQAARAGNSIHAFFLYRRKLNKEEIKPWLLRSAVPCCSYQFERMFDTCRIPGELTDVLQHWQDSDYIAVYHRGRYFRLRVYQAGRLLSPREVEFQIQRILDDPSSPSKGESHLGALTAGDRIPWAKARTKFFSTGLNKRSLDCIEKAAFFVTLDDDEQGMMGDDRAASLDSYAKSLLHGKCYDRWFDKSFSVVFYKNGKCGINAEHSWADAPVLAHVWEYALATDSFQLGYNTEGHCKGEVDSSLPKPQKLNWEIPPECEEQISKSLEVAQKLADDIDFHVFSFQEFGKGKVKKCRVSPDAFIQMTLQLAYFREQGNFCLTYEASMTRLFREGRTETVRSCSNESSAFVRAFGGGEAPEVCRRLFRAASEKHQLLYRLAMTGAGIDRHLFCLYVVSKYLGVESPFLKEVLSEPWRLSTSQTAVQQVELFDLVNYPEYISCGGGFGPVADDGYGVSYSLVGENIINFHISCKHSCPQTDAHKFGSQIKKALHDILHLLQRRPTRAQEK</sequence>
<dbReference type="GO" id="GO:0009437">
    <property type="term" value="P:carnitine metabolic process"/>
    <property type="evidence" value="ECO:0007669"/>
    <property type="project" value="TreeGrafter"/>
</dbReference>
<dbReference type="AlphaFoldDB" id="A0A067XH68"/>
<keyword evidence="13 16" id="KW-0012">Acyltransferase</keyword>